<evidence type="ECO:0008006" key="4">
    <source>
        <dbReference type="Google" id="ProtNLM"/>
    </source>
</evidence>
<gene>
    <name evidence="2" type="ORF">DESUT3_00980</name>
</gene>
<dbReference type="Proteomes" id="UP001319827">
    <property type="component" value="Chromosome"/>
</dbReference>
<reference evidence="2 3" key="1">
    <citation type="journal article" date="2016" name="C (Basel)">
        <title>Selective Growth of and Electricity Production by Marine Exoelectrogenic Bacteria in Self-Aggregated Hydrogel of Microbially Reduced Graphene Oxide.</title>
        <authorList>
            <person name="Yoshida N."/>
            <person name="Goto Y."/>
            <person name="Miyata Y."/>
        </authorList>
    </citation>
    <scope>NUCLEOTIDE SEQUENCE [LARGE SCALE GENOMIC DNA]</scope>
    <source>
        <strain evidence="2 3">NIT-T3</strain>
    </source>
</reference>
<keyword evidence="3" id="KW-1185">Reference proteome</keyword>
<dbReference type="EMBL" id="AP024355">
    <property type="protein sequence ID" value="BCR03029.1"/>
    <property type="molecule type" value="Genomic_DNA"/>
</dbReference>
<dbReference type="RefSeq" id="WP_221250512.1">
    <property type="nucleotide sequence ID" value="NZ_AP024355.1"/>
</dbReference>
<protein>
    <recommendedName>
        <fullName evidence="4">HEAT repeat domain-containing protein</fullName>
    </recommendedName>
</protein>
<feature type="region of interest" description="Disordered" evidence="1">
    <location>
        <begin position="401"/>
        <end position="421"/>
    </location>
</feature>
<evidence type="ECO:0000313" key="3">
    <source>
        <dbReference type="Proteomes" id="UP001319827"/>
    </source>
</evidence>
<evidence type="ECO:0000256" key="1">
    <source>
        <dbReference type="SAM" id="MobiDB-lite"/>
    </source>
</evidence>
<name>A0ABN6DS19_9BACT</name>
<reference evidence="2 3" key="2">
    <citation type="journal article" date="2021" name="Int. J. Syst. Evol. Microbiol.">
        <title>Isolation and Polyphasic Characterization of Desulfuromonas versatilis sp. Nov., an Electrogenic Bacteria Capable of Versatile Metabolism Isolated from a Graphene Oxide-Reducing Enrichment Culture.</title>
        <authorList>
            <person name="Xie L."/>
            <person name="Yoshida N."/>
            <person name="Ishii S."/>
            <person name="Meng L."/>
        </authorList>
    </citation>
    <scope>NUCLEOTIDE SEQUENCE [LARGE SCALE GENOMIC DNA]</scope>
    <source>
        <strain evidence="2 3">NIT-T3</strain>
    </source>
</reference>
<sequence length="421" mass="46451">MQVFFAQTHRDGAGLLFRQRSQWLAAAEADAEALGRLEQRLRLHLHVLARLPNHETEPRRAPEAFVSLAACLSSPDSEVREAARRQAGEWLLAGGPAGEGAFAALALFPLSGQDETLLGLYQRYAALRPILFELWRAQGAQVPPALFNNAELLGRSPELQRAALAYAADQQKIGVELFRAYYRHLLGRTLPNRFPAGVMGLALWGGMVRRDPEALSALRRGIELATEPAERDTLLRLAALSGDSELLPVLRSHLQQSPEGGCRLLALHGSREAARELSVLLQQPRFMEPAAQAWEQLTGHPLPLQPRLRLIEGKGGGGSTHSVSATEAAGRWLEENQSTWAPSGRICRGRPLRQESLVELALERVGRHHRDRFDLLALELGRPLGIQPENWMAERRERLGKLKMSTGQSAPAATREGRSHA</sequence>
<evidence type="ECO:0000313" key="2">
    <source>
        <dbReference type="EMBL" id="BCR03029.1"/>
    </source>
</evidence>
<organism evidence="2 3">
    <name type="scientific">Desulfuromonas versatilis</name>
    <dbReference type="NCBI Taxonomy" id="2802975"/>
    <lineage>
        <taxon>Bacteria</taxon>
        <taxon>Pseudomonadati</taxon>
        <taxon>Thermodesulfobacteriota</taxon>
        <taxon>Desulfuromonadia</taxon>
        <taxon>Desulfuromonadales</taxon>
        <taxon>Desulfuromonadaceae</taxon>
        <taxon>Desulfuromonas</taxon>
    </lineage>
</organism>
<proteinExistence type="predicted"/>
<accession>A0ABN6DS19</accession>